<dbReference type="Proteomes" id="UP000034588">
    <property type="component" value="Unassembled WGS sequence"/>
</dbReference>
<gene>
    <name evidence="1" type="ORF">UY48_C0034G0004</name>
</gene>
<dbReference type="AlphaFoldDB" id="A0A0G1YW43"/>
<protein>
    <recommendedName>
        <fullName evidence="3">Ribbon-helix-helix protein CopG domain-containing protein</fullName>
    </recommendedName>
</protein>
<evidence type="ECO:0000313" key="2">
    <source>
        <dbReference type="Proteomes" id="UP000034588"/>
    </source>
</evidence>
<dbReference type="EMBL" id="LCQD01000034">
    <property type="protein sequence ID" value="KKW10574.1"/>
    <property type="molecule type" value="Genomic_DNA"/>
</dbReference>
<accession>A0A0G1YW43</accession>
<dbReference type="InterPro" id="IPR013321">
    <property type="entry name" value="Arc_rbn_hlx_hlx"/>
</dbReference>
<dbReference type="InterPro" id="IPR010985">
    <property type="entry name" value="Ribbon_hlx_hlx"/>
</dbReference>
<evidence type="ECO:0000313" key="1">
    <source>
        <dbReference type="EMBL" id="KKW10574.1"/>
    </source>
</evidence>
<dbReference type="PATRIC" id="fig|1618448.3.peg.956"/>
<proteinExistence type="predicted"/>
<comment type="caution">
    <text evidence="1">The sequence shown here is derived from an EMBL/GenBank/DDBJ whole genome shotgun (WGS) entry which is preliminary data.</text>
</comment>
<reference evidence="1 2" key="1">
    <citation type="journal article" date="2015" name="Nature">
        <title>rRNA introns, odd ribosomes, and small enigmatic genomes across a large radiation of phyla.</title>
        <authorList>
            <person name="Brown C.T."/>
            <person name="Hug L.A."/>
            <person name="Thomas B.C."/>
            <person name="Sharon I."/>
            <person name="Castelle C.J."/>
            <person name="Singh A."/>
            <person name="Wilkins M.J."/>
            <person name="Williams K.H."/>
            <person name="Banfield J.F."/>
        </authorList>
    </citation>
    <scope>NUCLEOTIDE SEQUENCE [LARGE SCALE GENOMIC DNA]</scope>
</reference>
<organism evidence="1 2">
    <name type="scientific">Candidatus Gottesmanbacteria bacterium GW2011_GWB1_49_7</name>
    <dbReference type="NCBI Taxonomy" id="1618448"/>
    <lineage>
        <taxon>Bacteria</taxon>
        <taxon>Candidatus Gottesmaniibacteriota</taxon>
    </lineage>
</organism>
<evidence type="ECO:0008006" key="3">
    <source>
        <dbReference type="Google" id="ProtNLM"/>
    </source>
</evidence>
<dbReference type="GO" id="GO:0006355">
    <property type="term" value="P:regulation of DNA-templated transcription"/>
    <property type="evidence" value="ECO:0007669"/>
    <property type="project" value="InterPro"/>
</dbReference>
<dbReference type="Gene3D" id="1.10.1220.10">
    <property type="entry name" value="Met repressor-like"/>
    <property type="match status" value="1"/>
</dbReference>
<dbReference type="SUPFAM" id="SSF47598">
    <property type="entry name" value="Ribbon-helix-helix"/>
    <property type="match status" value="1"/>
</dbReference>
<sequence length="82" mass="9533">MKTAISLPDKLYEEAEKTAKFLGLPRSQLFAKALEEFIEHHNHEKITEQLNKVYSDKIFMNHQAISNSGLESIRELTKNDSW</sequence>
<name>A0A0G1YW43_9BACT</name>